<proteinExistence type="predicted"/>
<protein>
    <submittedName>
        <fullName evidence="2">Uncharacterized protein</fullName>
    </submittedName>
</protein>
<evidence type="ECO:0000256" key="1">
    <source>
        <dbReference type="SAM" id="MobiDB-lite"/>
    </source>
</evidence>
<feature type="compositionally biased region" description="Basic and acidic residues" evidence="1">
    <location>
        <begin position="392"/>
        <end position="406"/>
    </location>
</feature>
<feature type="region of interest" description="Disordered" evidence="1">
    <location>
        <begin position="392"/>
        <end position="434"/>
    </location>
</feature>
<evidence type="ECO:0000313" key="3">
    <source>
        <dbReference type="Proteomes" id="UP001152300"/>
    </source>
</evidence>
<comment type="caution">
    <text evidence="2">The sequence shown here is derived from an EMBL/GenBank/DDBJ whole genome shotgun (WGS) entry which is preliminary data.</text>
</comment>
<reference evidence="2" key="1">
    <citation type="submission" date="2022-11" db="EMBL/GenBank/DDBJ databases">
        <title>Genome Resource of Sclerotinia nivalis Strain SnTB1, a Plant Pathogen Isolated from American Ginseng.</title>
        <authorList>
            <person name="Fan S."/>
        </authorList>
    </citation>
    <scope>NUCLEOTIDE SEQUENCE</scope>
    <source>
        <strain evidence="2">SnTB1</strain>
    </source>
</reference>
<dbReference type="OrthoDB" id="3562431at2759"/>
<feature type="compositionally biased region" description="Basic and acidic residues" evidence="1">
    <location>
        <begin position="324"/>
        <end position="344"/>
    </location>
</feature>
<dbReference type="EMBL" id="JAPEIS010000008">
    <property type="protein sequence ID" value="KAJ8064067.1"/>
    <property type="molecule type" value="Genomic_DNA"/>
</dbReference>
<feature type="compositionally biased region" description="Acidic residues" evidence="1">
    <location>
        <begin position="27"/>
        <end position="40"/>
    </location>
</feature>
<organism evidence="2 3">
    <name type="scientific">Sclerotinia nivalis</name>
    <dbReference type="NCBI Taxonomy" id="352851"/>
    <lineage>
        <taxon>Eukaryota</taxon>
        <taxon>Fungi</taxon>
        <taxon>Dikarya</taxon>
        <taxon>Ascomycota</taxon>
        <taxon>Pezizomycotina</taxon>
        <taxon>Leotiomycetes</taxon>
        <taxon>Helotiales</taxon>
        <taxon>Sclerotiniaceae</taxon>
        <taxon>Sclerotinia</taxon>
    </lineage>
</organism>
<name>A0A9X0DJM0_9HELO</name>
<gene>
    <name evidence="2" type="ORF">OCU04_007904</name>
</gene>
<sequence>MAPKRKRASDPARRSPRLSKKARVENPEPEIEAPEPDVEMPEVKIESPEPEEEVPLAASPRDELEQESDTNGTDADDEAEDVEEEEPEEKTDDDGTDGNDEEEDGDSEDESSESESSDEGETDYEDYMVDSDDPWYHEIRRRRDDDKELPELEPKPLLITTLRRKRKRGRGFLKDKRLEHTLGAKRLPNLVKRNGEAISLPLEIFKQIFNYLDRVAAVSVSLTNIANFGLYHDRYGGKKGVSKKKITLFTSHSVKPWETGIFEKPLSRPARTRKIFVKDVIHSWFPKNLTFINYGQNPIYRGPKSLKILNKYIRRTEAEVARKKAKAQEARHEARRQAKEPRQEARRHRIEMRRDRREARFQRICAEHEDDSEYSDDHDCLESKCALNYTDSEKPVEFVDSGRDSWTESETAIPREENPDDDGQETDDSEFSGW</sequence>
<accession>A0A9X0DJM0</accession>
<evidence type="ECO:0000313" key="2">
    <source>
        <dbReference type="EMBL" id="KAJ8064067.1"/>
    </source>
</evidence>
<dbReference type="Proteomes" id="UP001152300">
    <property type="component" value="Unassembled WGS sequence"/>
</dbReference>
<feature type="region of interest" description="Disordered" evidence="1">
    <location>
        <begin position="324"/>
        <end position="353"/>
    </location>
</feature>
<feature type="compositionally biased region" description="Acidic residues" evidence="1">
    <location>
        <begin position="418"/>
        <end position="434"/>
    </location>
</feature>
<feature type="compositionally biased region" description="Acidic residues" evidence="1">
    <location>
        <begin position="64"/>
        <end position="133"/>
    </location>
</feature>
<dbReference type="AlphaFoldDB" id="A0A9X0DJM0"/>
<keyword evidence="3" id="KW-1185">Reference proteome</keyword>
<feature type="region of interest" description="Disordered" evidence="1">
    <location>
        <begin position="1"/>
        <end position="135"/>
    </location>
</feature>